<feature type="domain" description="Macro" evidence="12">
    <location>
        <begin position="1155"/>
        <end position="1329"/>
    </location>
</feature>
<dbReference type="Gene3D" id="3.90.228.10">
    <property type="match status" value="1"/>
</dbReference>
<dbReference type="SUPFAM" id="SSF56399">
    <property type="entry name" value="ADP-ribosylation"/>
    <property type="match status" value="1"/>
</dbReference>
<comment type="subcellular location">
    <subcellularLocation>
        <location evidence="1">Nucleus</location>
    </subcellularLocation>
</comment>
<dbReference type="Pfam" id="PF01661">
    <property type="entry name" value="Macro"/>
    <property type="match status" value="3"/>
</dbReference>
<protein>
    <recommendedName>
        <fullName evidence="7">Poly [ADP-ribose] polymerase</fullName>
        <shortName evidence="7">PARP</shortName>
        <ecNumber evidence="7">2.4.2.-</ecNumber>
    </recommendedName>
</protein>
<name>A0AAV6H9H8_9TELE</name>
<dbReference type="PROSITE" id="PS50918">
    <property type="entry name" value="WWE"/>
    <property type="match status" value="1"/>
</dbReference>
<dbReference type="CDD" id="cd01439">
    <property type="entry name" value="TCCD_inducible_PARP_like"/>
    <property type="match status" value="1"/>
</dbReference>
<keyword evidence="2 7" id="KW-0328">Glycosyltransferase</keyword>
<dbReference type="Pfam" id="PF00644">
    <property type="entry name" value="PARP"/>
    <property type="match status" value="1"/>
</dbReference>
<feature type="domain" description="PARP catalytic" evidence="11">
    <location>
        <begin position="1766"/>
        <end position="1972"/>
    </location>
</feature>
<dbReference type="Pfam" id="PF23084">
    <property type="entry name" value="KH_PARP14_1"/>
    <property type="match status" value="1"/>
</dbReference>
<dbReference type="Pfam" id="PF23085">
    <property type="entry name" value="RRM_PARP14_3"/>
    <property type="match status" value="1"/>
</dbReference>
<keyword evidence="4 7" id="KW-0520">NAD</keyword>
<dbReference type="EC" id="2.4.2.-" evidence="7"/>
<evidence type="ECO:0000256" key="8">
    <source>
        <dbReference type="SAM" id="Coils"/>
    </source>
</evidence>
<evidence type="ECO:0000313" key="14">
    <source>
        <dbReference type="Proteomes" id="UP000823561"/>
    </source>
</evidence>
<evidence type="ECO:0000256" key="2">
    <source>
        <dbReference type="ARBA" id="ARBA00022676"/>
    </source>
</evidence>
<dbReference type="GO" id="GO:0003714">
    <property type="term" value="F:transcription corepressor activity"/>
    <property type="evidence" value="ECO:0007669"/>
    <property type="project" value="TreeGrafter"/>
</dbReference>
<dbReference type="Gene3D" id="3.30.70.330">
    <property type="match status" value="2"/>
</dbReference>
<evidence type="ECO:0000256" key="9">
    <source>
        <dbReference type="SAM" id="MobiDB-lite"/>
    </source>
</evidence>
<dbReference type="InterPro" id="IPR012317">
    <property type="entry name" value="Poly(ADP-ribose)pol_cat_dom"/>
</dbReference>
<evidence type="ECO:0000256" key="4">
    <source>
        <dbReference type="ARBA" id="ARBA00023027"/>
    </source>
</evidence>
<evidence type="ECO:0000256" key="6">
    <source>
        <dbReference type="ARBA" id="ARBA00024347"/>
    </source>
</evidence>
<evidence type="ECO:0000313" key="13">
    <source>
        <dbReference type="EMBL" id="KAG5283239.1"/>
    </source>
</evidence>
<feature type="region of interest" description="Disordered" evidence="9">
    <location>
        <begin position="87"/>
        <end position="127"/>
    </location>
</feature>
<dbReference type="Pfam" id="PF02825">
    <property type="entry name" value="WWE"/>
    <property type="match status" value="1"/>
</dbReference>
<keyword evidence="8" id="KW-0175">Coiled coil</keyword>
<dbReference type="GO" id="GO:0003950">
    <property type="term" value="F:NAD+ poly-ADP-ribosyltransferase activity"/>
    <property type="evidence" value="ECO:0007669"/>
    <property type="project" value="UniProtKB-UniRule"/>
</dbReference>
<keyword evidence="5" id="KW-0539">Nucleus</keyword>
<dbReference type="InterPro" id="IPR052056">
    <property type="entry name" value="Mono-ARTD/PARP"/>
</dbReference>
<dbReference type="InterPro" id="IPR057051">
    <property type="entry name" value="PARP14_RPM_1"/>
</dbReference>
<evidence type="ECO:0000259" key="10">
    <source>
        <dbReference type="PROSITE" id="PS50918"/>
    </source>
</evidence>
<dbReference type="InterPro" id="IPR004170">
    <property type="entry name" value="WWE_dom"/>
</dbReference>
<feature type="region of interest" description="Disordered" evidence="9">
    <location>
        <begin position="1330"/>
        <end position="1361"/>
    </location>
</feature>
<dbReference type="GO" id="GO:0070212">
    <property type="term" value="P:protein poly-ADP-ribosylation"/>
    <property type="evidence" value="ECO:0007669"/>
    <property type="project" value="TreeGrafter"/>
</dbReference>
<keyword evidence="14" id="KW-1185">Reference proteome</keyword>
<organism evidence="13 14">
    <name type="scientific">Alosa alosa</name>
    <name type="common">allis shad</name>
    <dbReference type="NCBI Taxonomy" id="278164"/>
    <lineage>
        <taxon>Eukaryota</taxon>
        <taxon>Metazoa</taxon>
        <taxon>Chordata</taxon>
        <taxon>Craniata</taxon>
        <taxon>Vertebrata</taxon>
        <taxon>Euteleostomi</taxon>
        <taxon>Actinopterygii</taxon>
        <taxon>Neopterygii</taxon>
        <taxon>Teleostei</taxon>
        <taxon>Clupei</taxon>
        <taxon>Clupeiformes</taxon>
        <taxon>Clupeoidei</taxon>
        <taxon>Clupeidae</taxon>
        <taxon>Alosa</taxon>
    </lineage>
</organism>
<evidence type="ECO:0000256" key="3">
    <source>
        <dbReference type="ARBA" id="ARBA00022679"/>
    </source>
</evidence>
<dbReference type="InterPro" id="IPR002589">
    <property type="entry name" value="Macro_dom"/>
</dbReference>
<feature type="domain" description="Macro" evidence="12">
    <location>
        <begin position="1364"/>
        <end position="1537"/>
    </location>
</feature>
<evidence type="ECO:0000256" key="5">
    <source>
        <dbReference type="ARBA" id="ARBA00023242"/>
    </source>
</evidence>
<evidence type="ECO:0000256" key="1">
    <source>
        <dbReference type="ARBA" id="ARBA00004123"/>
    </source>
</evidence>
<dbReference type="GO" id="GO:1990404">
    <property type="term" value="F:NAD+-protein mono-ADP-ribosyltransferase activity"/>
    <property type="evidence" value="ECO:0007669"/>
    <property type="project" value="TreeGrafter"/>
</dbReference>
<comment type="caution">
    <text evidence="13">The sequence shown here is derived from an EMBL/GenBank/DDBJ whole genome shotgun (WGS) entry which is preliminary data.</text>
</comment>
<dbReference type="EMBL" id="JADWDJ010000003">
    <property type="protein sequence ID" value="KAG5283239.1"/>
    <property type="molecule type" value="Genomic_DNA"/>
</dbReference>
<gene>
    <name evidence="13" type="ORF">AALO_G00039910</name>
</gene>
<feature type="compositionally biased region" description="Acidic residues" evidence="9">
    <location>
        <begin position="1335"/>
        <end position="1346"/>
    </location>
</feature>
<feature type="domain" description="Macro" evidence="12">
    <location>
        <begin position="967"/>
        <end position="1141"/>
    </location>
</feature>
<dbReference type="InterPro" id="IPR012677">
    <property type="entry name" value="Nucleotide-bd_a/b_plait_sf"/>
</dbReference>
<feature type="region of interest" description="Disordered" evidence="9">
    <location>
        <begin position="939"/>
        <end position="963"/>
    </location>
</feature>
<accession>A0AAV6H9H8</accession>
<comment type="similarity">
    <text evidence="6">Belongs to the ARTD/PARP family.</text>
</comment>
<feature type="compositionally biased region" description="Low complexity" evidence="9">
    <location>
        <begin position="940"/>
        <end position="951"/>
    </location>
</feature>
<dbReference type="Proteomes" id="UP000823561">
    <property type="component" value="Chromosome 3"/>
</dbReference>
<dbReference type="InterPro" id="IPR057044">
    <property type="entry name" value="PARP14_KH_1"/>
</dbReference>
<dbReference type="PROSITE" id="PS51059">
    <property type="entry name" value="PARP_CATALYTIC"/>
    <property type="match status" value="1"/>
</dbReference>
<dbReference type="GO" id="GO:0010629">
    <property type="term" value="P:negative regulation of gene expression"/>
    <property type="evidence" value="ECO:0007669"/>
    <property type="project" value="TreeGrafter"/>
</dbReference>
<feature type="coiled-coil region" evidence="8">
    <location>
        <begin position="609"/>
        <end position="640"/>
    </location>
</feature>
<dbReference type="InterPro" id="IPR043472">
    <property type="entry name" value="Macro_dom-like"/>
</dbReference>
<dbReference type="Gene3D" id="3.30.720.50">
    <property type="match status" value="1"/>
</dbReference>
<evidence type="ECO:0000256" key="7">
    <source>
        <dbReference type="RuleBase" id="RU362114"/>
    </source>
</evidence>
<dbReference type="Pfam" id="PF23222">
    <property type="entry name" value="RRM_PARP14_1"/>
    <property type="match status" value="1"/>
</dbReference>
<dbReference type="PROSITE" id="PS51154">
    <property type="entry name" value="MACRO"/>
    <property type="match status" value="3"/>
</dbReference>
<dbReference type="SUPFAM" id="SSF52949">
    <property type="entry name" value="Macro domain-like"/>
    <property type="match status" value="3"/>
</dbReference>
<reference evidence="13" key="1">
    <citation type="submission" date="2020-10" db="EMBL/GenBank/DDBJ databases">
        <title>Chromosome-scale genome assembly of the Allis shad, Alosa alosa.</title>
        <authorList>
            <person name="Margot Z."/>
            <person name="Christophe K."/>
            <person name="Cabau C."/>
            <person name="Louis A."/>
            <person name="Berthelot C."/>
            <person name="Parey E."/>
            <person name="Roest Crollius H."/>
            <person name="Montfort J."/>
            <person name="Robinson-Rechavi M."/>
            <person name="Bucao C."/>
            <person name="Bouchez O."/>
            <person name="Gislard M."/>
            <person name="Lluch J."/>
            <person name="Milhes M."/>
            <person name="Lampietro C."/>
            <person name="Lopez Roques C."/>
            <person name="Donnadieu C."/>
            <person name="Braasch I."/>
            <person name="Desvignes T."/>
            <person name="Postlethwait J."/>
            <person name="Bobe J."/>
            <person name="Guiguen Y."/>
        </authorList>
    </citation>
    <scope>NUCLEOTIDE SEQUENCE</scope>
    <source>
        <strain evidence="13">M-15738</strain>
        <tissue evidence="13">Blood</tissue>
    </source>
</reference>
<sequence>MEEKTLILEGLPDDLNNIRPKLELYFKNKRRSGGEITDLRKHPTDDKKAMLVYMDGEGAKKVLDKTVHKLAIKSFGEVELTVTLPDNDSSKLAKTKPPVTPRPQMNKPIPSKKPIPPSPKKGVTEEAKDEIINESTGSKADESSQKVDLLLVSSKNPLHEDVLSMYFEKFSPRSEVNKHEDNHWILKLKSQSDVQKVLNHRGHKFGICVEVYHDNTQPQPGCQEVSKEEISEANTLIVTKKSSMDNGMIDMYLEQFSENFEIHNYGKEQCIVKFANQSDAQKFLAREKHDLDISVEVYNEQAMQKRQDPRRFLLSGFGDSCKLKVVSLYIGSCSQGKEHTWEILDDEKILVTFKSDIDIQSFLKRCSTKKCQNMEITATCVQRADSVFVQGDMSTVSDDALMLYFSNKKRSRGGEVKSLQWLDSRTSVVIAFEDCHVVSQVVEKKHHICDRDLSVSVFHSNLQQRLTGTAPSSLVQPSDVTIPIHEALYDYLTRNEVCKKEITSELAKVHSNVAFGKTTEPCLILSFDAVPESLLALRLGSSWERKAKKTTQDILDKYSVDELAVGPDVWVRTEGESIKLSSLNATVRYKKDAAKVVVVGMQGDVRSCMEGIRQTVATASQELEKERNTVERQIQVGSREELDFIWDRVHTQIKDMEFTKDDTSLTFVLKGLRDRVTEAEKILKDKQSNVVNQPLALSSALVDFIKLAGPNKFERDLAQNNIFISLSNQEESVQIIAEKGDIKSAEDKLGEILQEQEILLSSDPEKVILGEEWKLFYEGLLDEVKASNNVLHLKVLEGKIEVCGFASLVADVSRKLKGYLENKKPTSEEVPLKSVKEVQFVDSCMNLSEAPELKSLHVTILANKTEASPCLKITAPSSSIKDAVTLVKNKLTPIVNDTFLYSKAGQSKVLEKNKQSLQAKAKEMGCKLFFTVQKPPDVKATATAPQPTARAVGTAPTPLSPIQLPSSGTDLKVTVSGVPVFLRKGDITKEAVDVIVNSTNSSLNLDTGVSAAILKAAGQSVEDECKALGTQKNDAVVLTSGGSLSCKHIAHMVGPTTAADITSSIEKALDLCEGNTASSLSVPAIGTGRGGIKTQDSLGAILKGLENHLSRTTSSSIKAMNLVIFEQKVFDESSDYFKKRNTKHSSTIIYNPHGTLPADEVKIGGVRIQVKKGDLTQETVKGIVNTTNTDMSLKGGVSGAIFRAAGMSVEKECQNHGSLKGNTAAVTSAGKLQCDFIIHMLGPHSAADATARVQNVLERCEEKGITTVSFPAVGTGGGGLKGQEAIMAMLQGVEDHLSKCSPTVLKLVYIVIDRDEILQEFINGIKQWTAKKQDDEDSDDDDDDEDIKIKGAEDSDVEEEDILDGKNTETMIGKIKVKVFCGDITKETTQAIVSSTNTSLDLNSGVSGAILKAAGQTVVDECKAKGTQPSDGVVLTQAGNLATKHIVHLVGQTKEKEIMSSMYKVLQLCEQNSIQSVSFPALGTGAGNLGAAQVARAMIEAVSNFAVNRPKFIKAVHVVVFQTKMLPDFVEALKKFKKVTPITISGILRQSFGAFEKLRSSMCSPAKPSVSSSAALTNVSFPVMAVEAYSTSHNDLALVRKVLDDLLSEECDREEVVSRHLPQLSESDKQALVALSQGQQVEITTEASDKLSVSGKRDDVLATVVKIKDLLLGAQERETRKSEEKRVKETLRWEVAEAGVWKAFGSSVSYTIELAFHRKEKKVTFTDQGETYTVDLKEKTCTDSKGRTRCVKRTLLGDSDTAVIHHPATWTPMTGKKHEIVPLSNTSEEYKKIEKGFLRSSINVDQGYVQKYQVVKIERVQCRDQWQRYAVLKQTIDKRLPKQNNQRHLYHGTTKEIAQKINMYGFNRSFCGRNATVHGEGTYFAKEAWYSSHDTYSNPDDQGLKYMYLASVLTGSPCKSKGGMKEPDPLDASNPGAGLHDCAVDNLQNPFIFVVFCDAGAYPDYLITFKKA</sequence>
<dbReference type="PANTHER" id="PTHR14453">
    <property type="entry name" value="PARP/ZINC FINGER CCCH TYPE DOMAIN CONTAINING PROTEIN"/>
    <property type="match status" value="1"/>
</dbReference>
<feature type="domain" description="WWE" evidence="10">
    <location>
        <begin position="1679"/>
        <end position="1753"/>
    </location>
</feature>
<keyword evidence="3 7" id="KW-0808">Transferase</keyword>
<evidence type="ECO:0000259" key="12">
    <source>
        <dbReference type="PROSITE" id="PS51154"/>
    </source>
</evidence>
<dbReference type="SUPFAM" id="SSF117839">
    <property type="entry name" value="WWE domain"/>
    <property type="match status" value="1"/>
</dbReference>
<dbReference type="Gene3D" id="3.40.220.10">
    <property type="entry name" value="Leucine Aminopeptidase, subunit E, domain 1"/>
    <property type="match status" value="3"/>
</dbReference>
<dbReference type="PANTHER" id="PTHR14453:SF101">
    <property type="entry name" value="POLY [ADP-RIBOSE] POLYMERASE"/>
    <property type="match status" value="1"/>
</dbReference>
<dbReference type="SMART" id="SM00506">
    <property type="entry name" value="A1pp"/>
    <property type="match status" value="3"/>
</dbReference>
<dbReference type="InterPro" id="IPR037197">
    <property type="entry name" value="WWE_dom_sf"/>
</dbReference>
<dbReference type="GO" id="GO:0005634">
    <property type="term" value="C:nucleus"/>
    <property type="evidence" value="ECO:0007669"/>
    <property type="project" value="UniProtKB-SubCell"/>
</dbReference>
<dbReference type="GO" id="GO:0005737">
    <property type="term" value="C:cytoplasm"/>
    <property type="evidence" value="ECO:0007669"/>
    <property type="project" value="TreeGrafter"/>
</dbReference>
<proteinExistence type="inferred from homology"/>
<evidence type="ECO:0000259" key="11">
    <source>
        <dbReference type="PROSITE" id="PS51059"/>
    </source>
</evidence>